<feature type="domain" description="AAA" evidence="1">
    <location>
        <begin position="8"/>
        <end position="172"/>
    </location>
</feature>
<dbReference type="InterPro" id="IPR027417">
    <property type="entry name" value="P-loop_NTPase"/>
</dbReference>
<dbReference type="Gene3D" id="3.40.50.300">
    <property type="entry name" value="P-loop containing nucleotide triphosphate hydrolases"/>
    <property type="match status" value="1"/>
</dbReference>
<dbReference type="CDD" id="cd02042">
    <property type="entry name" value="ParAB_family"/>
    <property type="match status" value="1"/>
</dbReference>
<gene>
    <name evidence="2" type="ORF">CGS46_14725</name>
</gene>
<feature type="domain" description="AAA" evidence="1">
    <location>
        <begin position="184"/>
        <end position="238"/>
    </location>
</feature>
<dbReference type="SUPFAM" id="SSF52540">
    <property type="entry name" value="P-loop containing nucleoside triphosphate hydrolases"/>
    <property type="match status" value="1"/>
</dbReference>
<dbReference type="InterPro" id="IPR050678">
    <property type="entry name" value="DNA_Partitioning_ATPase"/>
</dbReference>
<proteinExistence type="predicted"/>
<dbReference type="Proteomes" id="UP000220752">
    <property type="component" value="Unassembled WGS sequence"/>
</dbReference>
<keyword evidence="3" id="KW-1185">Reference proteome</keyword>
<evidence type="ECO:0000259" key="1">
    <source>
        <dbReference type="Pfam" id="PF13614"/>
    </source>
</evidence>
<dbReference type="AlphaFoldDB" id="A0A2A6Z8Q1"/>
<sequence length="327" mass="35524">MKMSKKATTIAIVNQKGGTGKTTTCENLGVGLAREGKKVLLVDADPQGSLTIVASLLWPVVRTACGFIVVRCADIAISMGWQQPDELPVTLSALMAKAMNDQCIPLGEGILHHVEGVDLIPANIELAGLEVALVNSMSREKMLKQVLDSARREYDYILLDCTPSLGMLTVVAPLLWLAVRTMCEFIIISCGDTAINALAAADTTLIPVQAQYLSAKGLEQLLQTIQKVRRQINPKLKIEGILMTMTDSRTNYGREIDALIRQVYGSKIRVFEQPISHSVRAAEISAGGRSIFAHDPKGKVAAAYQSLTREVLADAEKQRKLGAERSR</sequence>
<accession>A0A2A6Z8Q1</accession>
<dbReference type="PANTHER" id="PTHR13696:SF99">
    <property type="entry name" value="COBYRINIC ACID AC-DIAMIDE SYNTHASE"/>
    <property type="match status" value="1"/>
</dbReference>
<dbReference type="EMBL" id="NMTQ01000037">
    <property type="protein sequence ID" value="PDX57741.1"/>
    <property type="molecule type" value="Genomic_DNA"/>
</dbReference>
<dbReference type="Pfam" id="PF13614">
    <property type="entry name" value="AAA_31"/>
    <property type="match status" value="2"/>
</dbReference>
<name>A0A2A6Z8Q1_9FIRM</name>
<dbReference type="PANTHER" id="PTHR13696">
    <property type="entry name" value="P-LOOP CONTAINING NUCLEOSIDE TRIPHOSPHATE HYDROLASE"/>
    <property type="match status" value="1"/>
</dbReference>
<reference evidence="2 3" key="1">
    <citation type="journal article" date="2017" name="Front. Microbiol.">
        <title>New Insights into the Diversity of the Genus Faecalibacterium.</title>
        <authorList>
            <person name="Benevides L."/>
            <person name="Burman S."/>
            <person name="Martin R."/>
            <person name="Robert V."/>
            <person name="Thomas M."/>
            <person name="Miquel S."/>
            <person name="Chain F."/>
            <person name="Sokol H."/>
            <person name="Bermudez-Humaran L.G."/>
            <person name="Morrison M."/>
            <person name="Langella P."/>
            <person name="Azevedo V.A."/>
            <person name="Chatel J.M."/>
            <person name="Soares S."/>
        </authorList>
    </citation>
    <scope>NUCLEOTIDE SEQUENCE [LARGE SCALE GENOMIC DNA]</scope>
    <source>
        <strain evidence="3">CNCM I-4540</strain>
    </source>
</reference>
<evidence type="ECO:0000313" key="3">
    <source>
        <dbReference type="Proteomes" id="UP000220752"/>
    </source>
</evidence>
<organism evidence="2 3">
    <name type="scientific">Faecalibacterium langellae</name>
    <dbReference type="NCBI Taxonomy" id="3435293"/>
    <lineage>
        <taxon>Bacteria</taxon>
        <taxon>Bacillati</taxon>
        <taxon>Bacillota</taxon>
        <taxon>Clostridia</taxon>
        <taxon>Eubacteriales</taxon>
        <taxon>Oscillospiraceae</taxon>
        <taxon>Faecalibacterium</taxon>
    </lineage>
</organism>
<dbReference type="InterPro" id="IPR025669">
    <property type="entry name" value="AAA_dom"/>
</dbReference>
<protein>
    <submittedName>
        <fullName evidence="2">Chromosome partitioning protein ParA</fullName>
    </submittedName>
</protein>
<evidence type="ECO:0000313" key="2">
    <source>
        <dbReference type="EMBL" id="PDX57741.1"/>
    </source>
</evidence>
<comment type="caution">
    <text evidence="2">The sequence shown here is derived from an EMBL/GenBank/DDBJ whole genome shotgun (WGS) entry which is preliminary data.</text>
</comment>